<gene>
    <name evidence="1" type="ORF">METZ01_LOCUS471708</name>
</gene>
<dbReference type="EMBL" id="UINC01200115">
    <property type="protein sequence ID" value="SVE18854.1"/>
    <property type="molecule type" value="Genomic_DNA"/>
</dbReference>
<dbReference type="Gene3D" id="3.50.30.50">
    <property type="entry name" value="Putative cyclase"/>
    <property type="match status" value="1"/>
</dbReference>
<proteinExistence type="predicted"/>
<protein>
    <recommendedName>
        <fullName evidence="2">Cyclase family protein</fullName>
    </recommendedName>
</protein>
<dbReference type="GO" id="GO:0019441">
    <property type="term" value="P:L-tryptophan catabolic process to kynurenine"/>
    <property type="evidence" value="ECO:0007669"/>
    <property type="project" value="InterPro"/>
</dbReference>
<dbReference type="SUPFAM" id="SSF102198">
    <property type="entry name" value="Putative cyclase"/>
    <property type="match status" value="1"/>
</dbReference>
<organism evidence="1">
    <name type="scientific">marine metagenome</name>
    <dbReference type="NCBI Taxonomy" id="408172"/>
    <lineage>
        <taxon>unclassified sequences</taxon>
        <taxon>metagenomes</taxon>
        <taxon>ecological metagenomes</taxon>
    </lineage>
</organism>
<evidence type="ECO:0000313" key="1">
    <source>
        <dbReference type="EMBL" id="SVE18854.1"/>
    </source>
</evidence>
<sequence>MEDAYPNEYDLAWTIHGAIHSYGLAIIDGARLDKLAKLCVDNNLYQFMLTVNPLIVNGGTGSPVNPVAVF</sequence>
<reference evidence="1" key="1">
    <citation type="submission" date="2018-05" db="EMBL/GenBank/DDBJ databases">
        <authorList>
            <person name="Lanie J.A."/>
            <person name="Ng W.-L."/>
            <person name="Kazmierczak K.M."/>
            <person name="Andrzejewski T.M."/>
            <person name="Davidsen T.M."/>
            <person name="Wayne K.J."/>
            <person name="Tettelin H."/>
            <person name="Glass J.I."/>
            <person name="Rusch D."/>
            <person name="Podicherti R."/>
            <person name="Tsui H.-C.T."/>
            <person name="Winkler M.E."/>
        </authorList>
    </citation>
    <scope>NUCLEOTIDE SEQUENCE</scope>
</reference>
<accession>A0A383BG46</accession>
<dbReference type="AlphaFoldDB" id="A0A383BG46"/>
<evidence type="ECO:0008006" key="2">
    <source>
        <dbReference type="Google" id="ProtNLM"/>
    </source>
</evidence>
<name>A0A383BG46_9ZZZZ</name>
<dbReference type="GO" id="GO:0004061">
    <property type="term" value="F:arylformamidase activity"/>
    <property type="evidence" value="ECO:0007669"/>
    <property type="project" value="InterPro"/>
</dbReference>
<dbReference type="InterPro" id="IPR037175">
    <property type="entry name" value="KFase_sf"/>
</dbReference>